<dbReference type="EMBL" id="RCZK01000005">
    <property type="protein sequence ID" value="TPG12727.1"/>
    <property type="molecule type" value="Genomic_DNA"/>
</dbReference>
<dbReference type="GO" id="GO:0016020">
    <property type="term" value="C:membrane"/>
    <property type="evidence" value="ECO:0007669"/>
    <property type="project" value="TreeGrafter"/>
</dbReference>
<dbReference type="CDD" id="cd07342">
    <property type="entry name" value="M48C_Oma1_like"/>
    <property type="match status" value="1"/>
</dbReference>
<name>A0A502CHR7_9SPHN</name>
<protein>
    <submittedName>
        <fullName evidence="2">Peptidase M48 family protein</fullName>
    </submittedName>
</protein>
<dbReference type="Gene3D" id="2.30.42.10">
    <property type="match status" value="1"/>
</dbReference>
<evidence type="ECO:0000256" key="1">
    <source>
        <dbReference type="SAM" id="SignalP"/>
    </source>
</evidence>
<feature type="chain" id="PRO_5021217445" evidence="1">
    <location>
        <begin position="24"/>
        <end position="336"/>
    </location>
</feature>
<dbReference type="InterPro" id="IPR036034">
    <property type="entry name" value="PDZ_sf"/>
</dbReference>
<dbReference type="AlphaFoldDB" id="A0A502CHR7"/>
<keyword evidence="3" id="KW-1185">Reference proteome</keyword>
<sequence length="336" mass="35421">MKFRHLGPILGVLALATPSAAVAADREPATNAATFEALRSVDLRMATIAYRLTTANAALCRRLAPTPGWVIHSLGQYDPKLRDVARQVFGFATPIAVEAVVPGAPAAMAGVAANDSLASVGGAAFAATDPGNADATSATRDAALAQIAQTPVTAPLTVTAVRGEVRRTVAIPASPGCKSNFEVLLGPELDASADGSIVQVGVKFFEKYGDDDLAVVIAHELSHNILNHRARLDAAKVSRGLLAELGRNGRLFRQTEDDADLLGMYLLRNAGYDPQIAVRFWEGHGGDIDGGLFRSRTHRSASARAQRIADEIARIPADAPTPYIPPILATRDQPLQ</sequence>
<dbReference type="GO" id="GO:0051603">
    <property type="term" value="P:proteolysis involved in protein catabolic process"/>
    <property type="evidence" value="ECO:0007669"/>
    <property type="project" value="TreeGrafter"/>
</dbReference>
<dbReference type="GO" id="GO:0004222">
    <property type="term" value="F:metalloendopeptidase activity"/>
    <property type="evidence" value="ECO:0007669"/>
    <property type="project" value="TreeGrafter"/>
</dbReference>
<dbReference type="OrthoDB" id="7338723at2"/>
<evidence type="ECO:0000313" key="2">
    <source>
        <dbReference type="EMBL" id="TPG12727.1"/>
    </source>
</evidence>
<dbReference type="RefSeq" id="WP_140870423.1">
    <property type="nucleotide sequence ID" value="NZ_RCZK01000005.1"/>
</dbReference>
<accession>A0A502CHR7</accession>
<proteinExistence type="predicted"/>
<comment type="caution">
    <text evidence="2">The sequence shown here is derived from an EMBL/GenBank/DDBJ whole genome shotgun (WGS) entry which is preliminary data.</text>
</comment>
<keyword evidence="1" id="KW-0732">Signal</keyword>
<gene>
    <name evidence="2" type="ORF">EAH84_08115</name>
</gene>
<feature type="signal peptide" evidence="1">
    <location>
        <begin position="1"/>
        <end position="23"/>
    </location>
</feature>
<dbReference type="InterPro" id="IPR051156">
    <property type="entry name" value="Mito/Outer_Membr_Metalloprot"/>
</dbReference>
<dbReference type="PANTHER" id="PTHR22726">
    <property type="entry name" value="METALLOENDOPEPTIDASE OMA1"/>
    <property type="match status" value="1"/>
</dbReference>
<dbReference type="SUPFAM" id="SSF50156">
    <property type="entry name" value="PDZ domain-like"/>
    <property type="match status" value="1"/>
</dbReference>
<dbReference type="PANTHER" id="PTHR22726:SF1">
    <property type="entry name" value="METALLOENDOPEPTIDASE OMA1, MITOCHONDRIAL"/>
    <property type="match status" value="1"/>
</dbReference>
<reference evidence="2 3" key="1">
    <citation type="journal article" date="2019" name="Environ. Microbiol.">
        <title>Species interactions and distinct microbial communities in high Arctic permafrost affected cryosols are associated with the CH4 and CO2 gas fluxes.</title>
        <authorList>
            <person name="Altshuler I."/>
            <person name="Hamel J."/>
            <person name="Turney S."/>
            <person name="Magnuson E."/>
            <person name="Levesque R."/>
            <person name="Greer C."/>
            <person name="Whyte L.G."/>
        </authorList>
    </citation>
    <scope>NUCLEOTIDE SEQUENCE [LARGE SCALE GENOMIC DNA]</scope>
    <source>
        <strain evidence="2 3">S5.1</strain>
    </source>
</reference>
<evidence type="ECO:0000313" key="3">
    <source>
        <dbReference type="Proteomes" id="UP000318413"/>
    </source>
</evidence>
<organism evidence="2 3">
    <name type="scientific">Sphingomonas oligophenolica</name>
    <dbReference type="NCBI Taxonomy" id="301154"/>
    <lineage>
        <taxon>Bacteria</taxon>
        <taxon>Pseudomonadati</taxon>
        <taxon>Pseudomonadota</taxon>
        <taxon>Alphaproteobacteria</taxon>
        <taxon>Sphingomonadales</taxon>
        <taxon>Sphingomonadaceae</taxon>
        <taxon>Sphingomonas</taxon>
    </lineage>
</organism>
<dbReference type="Proteomes" id="UP000318413">
    <property type="component" value="Unassembled WGS sequence"/>
</dbReference>